<dbReference type="RefSeq" id="WP_413256493.1">
    <property type="nucleotide sequence ID" value="NZ_JBHFNS010000029.1"/>
</dbReference>
<dbReference type="InterPro" id="IPR040932">
    <property type="entry name" value="Csm4_C"/>
</dbReference>
<name>A0ABV4Y842_9CYAN</name>
<feature type="domain" description="Csm4 C-terminal" evidence="5">
    <location>
        <begin position="256"/>
        <end position="353"/>
    </location>
</feature>
<evidence type="ECO:0000259" key="5">
    <source>
        <dbReference type="Pfam" id="PF17953"/>
    </source>
</evidence>
<keyword evidence="3" id="KW-0694">RNA-binding</keyword>
<proteinExistence type="inferred from homology"/>
<accession>A0ABV4Y842</accession>
<dbReference type="NCBIfam" id="TIGR01903">
    <property type="entry name" value="cas5_csm4"/>
    <property type="match status" value="1"/>
</dbReference>
<dbReference type="InterPro" id="IPR005510">
    <property type="entry name" value="Csm4"/>
</dbReference>
<gene>
    <name evidence="6" type="primary">csm4</name>
    <name evidence="6" type="ORF">ACE1B6_06795</name>
</gene>
<protein>
    <recommendedName>
        <fullName evidence="2">CRISPR system Cms protein Csm4</fullName>
    </recommendedName>
</protein>
<evidence type="ECO:0000256" key="4">
    <source>
        <dbReference type="ARBA" id="ARBA00023118"/>
    </source>
</evidence>
<organism evidence="6 7">
    <name type="scientific">Floridaenema fluviatile BLCC-F154</name>
    <dbReference type="NCBI Taxonomy" id="3153640"/>
    <lineage>
        <taxon>Bacteria</taxon>
        <taxon>Bacillati</taxon>
        <taxon>Cyanobacteriota</taxon>
        <taxon>Cyanophyceae</taxon>
        <taxon>Oscillatoriophycideae</taxon>
        <taxon>Aerosakkonematales</taxon>
        <taxon>Aerosakkonemataceae</taxon>
        <taxon>Floridanema</taxon>
        <taxon>Floridanema fluviatile</taxon>
    </lineage>
</organism>
<sequence>MSYWKLFKLKFEGNPVHFGELGIGMEETSDRIHSDTLFSAWISAYARLFLKDAVEELLQQFQTQEEPPFRLSSTFIYRQVNGKTIYYLPCPLKRPIKYPEDDFEFAKEYKKLNYLPLEVWQRWYQGDGWKDSDGEELKAKAKAKKGDKIDGELTKAGTFDYGEAVKKGKVPKIAVDRITRATNIYCTNFVYYQENSGLYFLVEFSKPEFENTFLNVLKFLGEEGLGGERSSGAGQFEVEHSELTPEWEKVVNFDRGNFHSLISLFWEESLSNEFLANTSYELLRRGGWISSSPSGSQRRRKSIQMFAEGSVFLSKPKGKLADVTPPKSENFDFEKQRNGHKVYRSGISLSLPVNVKVE</sequence>
<evidence type="ECO:0000256" key="3">
    <source>
        <dbReference type="ARBA" id="ARBA00022884"/>
    </source>
</evidence>
<evidence type="ECO:0000256" key="1">
    <source>
        <dbReference type="ARBA" id="ARBA00005772"/>
    </source>
</evidence>
<evidence type="ECO:0000313" key="7">
    <source>
        <dbReference type="Proteomes" id="UP001576776"/>
    </source>
</evidence>
<dbReference type="Pfam" id="PF17953">
    <property type="entry name" value="Csm4_C"/>
    <property type="match status" value="1"/>
</dbReference>
<keyword evidence="4" id="KW-0051">Antiviral defense</keyword>
<evidence type="ECO:0000256" key="2">
    <source>
        <dbReference type="ARBA" id="ARBA00016109"/>
    </source>
</evidence>
<keyword evidence="7" id="KW-1185">Reference proteome</keyword>
<dbReference type="Proteomes" id="UP001576776">
    <property type="component" value="Unassembled WGS sequence"/>
</dbReference>
<comment type="similarity">
    <text evidence="1">Belongs to the CRISPR-associated Csm4 family.</text>
</comment>
<dbReference type="EMBL" id="JBHFNS010000029">
    <property type="protein sequence ID" value="MFB2934969.1"/>
    <property type="molecule type" value="Genomic_DNA"/>
</dbReference>
<reference evidence="6 7" key="1">
    <citation type="submission" date="2024-09" db="EMBL/GenBank/DDBJ databases">
        <title>Floridaenema gen nov. (Aerosakkonemataceae, Aerosakkonematales ord. nov., Cyanobacteria) from benthic tropical and subtropical fresh waters, with the description of four new species.</title>
        <authorList>
            <person name="Moretto J.A."/>
            <person name="Berthold D.E."/>
            <person name="Lefler F.W."/>
            <person name="Huang I.-S."/>
            <person name="Laughinghouse H. IV."/>
        </authorList>
    </citation>
    <scope>NUCLEOTIDE SEQUENCE [LARGE SCALE GENOMIC DNA]</scope>
    <source>
        <strain evidence="6 7">BLCC-F154</strain>
    </source>
</reference>
<comment type="caution">
    <text evidence="6">The sequence shown here is derived from an EMBL/GenBank/DDBJ whole genome shotgun (WGS) entry which is preliminary data.</text>
</comment>
<evidence type="ECO:0000313" key="6">
    <source>
        <dbReference type="EMBL" id="MFB2934969.1"/>
    </source>
</evidence>